<dbReference type="PANTHER" id="PTHR45528:SF1">
    <property type="entry name" value="SENSOR HISTIDINE KINASE CPXA"/>
    <property type="match status" value="1"/>
</dbReference>
<dbReference type="SUPFAM" id="SSF158472">
    <property type="entry name" value="HAMP domain-like"/>
    <property type="match status" value="1"/>
</dbReference>
<dbReference type="CDD" id="cd06225">
    <property type="entry name" value="HAMP"/>
    <property type="match status" value="1"/>
</dbReference>
<comment type="catalytic activity">
    <reaction evidence="1">
        <text>ATP + protein L-histidine = ADP + protein N-phospho-L-histidine.</text>
        <dbReference type="EC" id="2.7.13.3"/>
    </reaction>
</comment>
<protein>
    <recommendedName>
        <fullName evidence="3">histidine kinase</fullName>
        <ecNumber evidence="3">2.7.13.3</ecNumber>
    </recommendedName>
</protein>
<dbReference type="GO" id="GO:0005524">
    <property type="term" value="F:ATP binding"/>
    <property type="evidence" value="ECO:0007669"/>
    <property type="project" value="UniProtKB-KW"/>
</dbReference>
<dbReference type="InterPro" id="IPR050398">
    <property type="entry name" value="HssS/ArlS-like"/>
</dbReference>
<evidence type="ECO:0000313" key="18">
    <source>
        <dbReference type="Proteomes" id="UP000190080"/>
    </source>
</evidence>
<dbReference type="CDD" id="cd00082">
    <property type="entry name" value="HisKA"/>
    <property type="match status" value="1"/>
</dbReference>
<dbReference type="SMART" id="SM00388">
    <property type="entry name" value="HisKA"/>
    <property type="match status" value="1"/>
</dbReference>
<dbReference type="OrthoDB" id="9792991at2"/>
<evidence type="ECO:0000256" key="13">
    <source>
        <dbReference type="ARBA" id="ARBA00023136"/>
    </source>
</evidence>
<evidence type="ECO:0000256" key="10">
    <source>
        <dbReference type="ARBA" id="ARBA00022840"/>
    </source>
</evidence>
<dbReference type="EC" id="2.7.13.3" evidence="3"/>
<keyword evidence="18" id="KW-1185">Reference proteome</keyword>
<evidence type="ECO:0000259" key="16">
    <source>
        <dbReference type="PROSITE" id="PS50885"/>
    </source>
</evidence>
<dbReference type="PROSITE" id="PS50885">
    <property type="entry name" value="HAMP"/>
    <property type="match status" value="1"/>
</dbReference>
<dbReference type="InterPro" id="IPR005467">
    <property type="entry name" value="His_kinase_dom"/>
</dbReference>
<feature type="domain" description="Histidine kinase" evidence="15">
    <location>
        <begin position="243"/>
        <end position="467"/>
    </location>
</feature>
<comment type="subcellular location">
    <subcellularLocation>
        <location evidence="2">Cell membrane</location>
        <topology evidence="2">Multi-pass membrane protein</topology>
    </subcellularLocation>
</comment>
<dbReference type="EMBL" id="MZGV01000028">
    <property type="protein sequence ID" value="OPJ60740.1"/>
    <property type="molecule type" value="Genomic_DNA"/>
</dbReference>
<keyword evidence="11 14" id="KW-1133">Transmembrane helix</keyword>
<accession>A0A1V4ILP4</accession>
<dbReference type="SMART" id="SM00304">
    <property type="entry name" value="HAMP"/>
    <property type="match status" value="1"/>
</dbReference>
<dbReference type="InterPro" id="IPR003594">
    <property type="entry name" value="HATPase_dom"/>
</dbReference>
<dbReference type="InterPro" id="IPR003660">
    <property type="entry name" value="HAMP_dom"/>
</dbReference>
<keyword evidence="4" id="KW-1003">Cell membrane</keyword>
<name>A0A1V4ILP4_9CLOT</name>
<keyword evidence="9 17" id="KW-0418">Kinase</keyword>
<proteinExistence type="predicted"/>
<keyword evidence="7 14" id="KW-0812">Transmembrane</keyword>
<feature type="transmembrane region" description="Helical" evidence="14">
    <location>
        <begin position="166"/>
        <end position="184"/>
    </location>
</feature>
<keyword evidence="8" id="KW-0547">Nucleotide-binding</keyword>
<dbReference type="SUPFAM" id="SSF47384">
    <property type="entry name" value="Homodimeric domain of signal transducing histidine kinase"/>
    <property type="match status" value="1"/>
</dbReference>
<evidence type="ECO:0000259" key="15">
    <source>
        <dbReference type="PROSITE" id="PS50109"/>
    </source>
</evidence>
<dbReference type="Gene3D" id="6.10.340.10">
    <property type="match status" value="1"/>
</dbReference>
<dbReference type="GO" id="GO:0000155">
    <property type="term" value="F:phosphorelay sensor kinase activity"/>
    <property type="evidence" value="ECO:0007669"/>
    <property type="project" value="InterPro"/>
</dbReference>
<evidence type="ECO:0000256" key="8">
    <source>
        <dbReference type="ARBA" id="ARBA00022741"/>
    </source>
</evidence>
<evidence type="ECO:0000256" key="4">
    <source>
        <dbReference type="ARBA" id="ARBA00022475"/>
    </source>
</evidence>
<comment type="caution">
    <text evidence="17">The sequence shown here is derived from an EMBL/GenBank/DDBJ whole genome shotgun (WGS) entry which is preliminary data.</text>
</comment>
<dbReference type="Proteomes" id="UP000190080">
    <property type="component" value="Unassembled WGS sequence"/>
</dbReference>
<dbReference type="SMART" id="SM00387">
    <property type="entry name" value="HATPase_c"/>
    <property type="match status" value="1"/>
</dbReference>
<organism evidence="17 18">
    <name type="scientific">Clostridium oryzae</name>
    <dbReference type="NCBI Taxonomy" id="1450648"/>
    <lineage>
        <taxon>Bacteria</taxon>
        <taxon>Bacillati</taxon>
        <taxon>Bacillota</taxon>
        <taxon>Clostridia</taxon>
        <taxon>Eubacteriales</taxon>
        <taxon>Clostridiaceae</taxon>
        <taxon>Clostridium</taxon>
    </lineage>
</organism>
<evidence type="ECO:0000256" key="7">
    <source>
        <dbReference type="ARBA" id="ARBA00022692"/>
    </source>
</evidence>
<dbReference type="InterPro" id="IPR036890">
    <property type="entry name" value="HATPase_C_sf"/>
</dbReference>
<reference evidence="17 18" key="1">
    <citation type="submission" date="2017-03" db="EMBL/GenBank/DDBJ databases">
        <title>Genome sequence of Clostridium oryzae DSM 28571.</title>
        <authorList>
            <person name="Poehlein A."/>
            <person name="Daniel R."/>
        </authorList>
    </citation>
    <scope>NUCLEOTIDE SEQUENCE [LARGE SCALE GENOMIC DNA]</scope>
    <source>
        <strain evidence="17 18">DSM 28571</strain>
    </source>
</reference>
<evidence type="ECO:0000256" key="9">
    <source>
        <dbReference type="ARBA" id="ARBA00022777"/>
    </source>
</evidence>
<dbReference type="PANTHER" id="PTHR45528">
    <property type="entry name" value="SENSOR HISTIDINE KINASE CPXA"/>
    <property type="match status" value="1"/>
</dbReference>
<dbReference type="Gene3D" id="3.30.565.10">
    <property type="entry name" value="Histidine kinase-like ATPase, C-terminal domain"/>
    <property type="match status" value="1"/>
</dbReference>
<dbReference type="InterPro" id="IPR003661">
    <property type="entry name" value="HisK_dim/P_dom"/>
</dbReference>
<evidence type="ECO:0000256" key="2">
    <source>
        <dbReference type="ARBA" id="ARBA00004651"/>
    </source>
</evidence>
<keyword evidence="12" id="KW-0902">Two-component regulatory system</keyword>
<evidence type="ECO:0000256" key="5">
    <source>
        <dbReference type="ARBA" id="ARBA00022553"/>
    </source>
</evidence>
<dbReference type="Pfam" id="PF02518">
    <property type="entry name" value="HATPase_c"/>
    <property type="match status" value="1"/>
</dbReference>
<dbReference type="FunFam" id="1.10.287.130:FF:000008">
    <property type="entry name" value="Two-component sensor histidine kinase"/>
    <property type="match status" value="1"/>
</dbReference>
<dbReference type="Pfam" id="PF00672">
    <property type="entry name" value="HAMP"/>
    <property type="match status" value="1"/>
</dbReference>
<keyword evidence="6 17" id="KW-0808">Transferase</keyword>
<gene>
    <name evidence="17" type="primary">baeS_3</name>
    <name evidence="17" type="ORF">CLORY_26080</name>
</gene>
<dbReference type="GO" id="GO:0005886">
    <property type="term" value="C:plasma membrane"/>
    <property type="evidence" value="ECO:0007669"/>
    <property type="project" value="UniProtKB-SubCell"/>
</dbReference>
<dbReference type="SUPFAM" id="SSF55874">
    <property type="entry name" value="ATPase domain of HSP90 chaperone/DNA topoisomerase II/histidine kinase"/>
    <property type="match status" value="1"/>
</dbReference>
<keyword evidence="13 14" id="KW-0472">Membrane</keyword>
<dbReference type="PROSITE" id="PS50109">
    <property type="entry name" value="HIS_KIN"/>
    <property type="match status" value="1"/>
</dbReference>
<dbReference type="Pfam" id="PF00512">
    <property type="entry name" value="HisKA"/>
    <property type="match status" value="1"/>
</dbReference>
<dbReference type="STRING" id="1450648.CLORY_26080"/>
<evidence type="ECO:0000256" key="6">
    <source>
        <dbReference type="ARBA" id="ARBA00022679"/>
    </source>
</evidence>
<keyword evidence="5" id="KW-0597">Phosphoprotein</keyword>
<dbReference type="RefSeq" id="WP_079425142.1">
    <property type="nucleotide sequence ID" value="NZ_MZGV01000028.1"/>
</dbReference>
<evidence type="ECO:0000256" key="3">
    <source>
        <dbReference type="ARBA" id="ARBA00012438"/>
    </source>
</evidence>
<feature type="transmembrane region" description="Helical" evidence="14">
    <location>
        <begin position="12"/>
        <end position="33"/>
    </location>
</feature>
<evidence type="ECO:0000256" key="12">
    <source>
        <dbReference type="ARBA" id="ARBA00023012"/>
    </source>
</evidence>
<sequence length="474" mass="54890">MKRIKSLRIELVIFIFAALIISVILALLINSIVKNDFGIGRKDDKQTYEYVYKNKINILVNSLHRIKNYNEEKAEDTIKRFWEDSYTIYLVDRKGRVITGTNSSTLKIDPQYIKNGYKSVSRLSDKNGILQNDRRYYANVEGCYYIQNGQYLFFNYAGGVEDDNKAFLYLLILFPLIYVLLISGRLRYLISINKSVRIIAEGDLTYKVPIKYKNELTRLAQDVNYMVSELQTEEDKRKEFLTNISHDLRTPLTTIIGYINMIQERKYETEAELYEYISIMNRKGSYLKTMLDDFFDYSKLSSKDIEFNVEVIYIQELVRQIIEEEASFFKKGDLELIAALDDNPINISGDGELLYRAINNLLSNALKYSKKRTTVEVNVNQRIIHKKSYGVIAVSSVPLQKVSEAEAAKFFKRLYKQDKSRKQNGKKVGSGLGLSITQEILKLHNGKAEVKIQGQRIIFELILPKDTANNISIQ</sequence>
<dbReference type="AlphaFoldDB" id="A0A1V4ILP4"/>
<keyword evidence="10" id="KW-0067">ATP-binding</keyword>
<evidence type="ECO:0000313" key="17">
    <source>
        <dbReference type="EMBL" id="OPJ60740.1"/>
    </source>
</evidence>
<dbReference type="InterPro" id="IPR036097">
    <property type="entry name" value="HisK_dim/P_sf"/>
</dbReference>
<feature type="domain" description="HAMP" evidence="16">
    <location>
        <begin position="183"/>
        <end position="235"/>
    </location>
</feature>
<dbReference type="Gene3D" id="1.10.287.130">
    <property type="match status" value="1"/>
</dbReference>
<evidence type="ECO:0000256" key="1">
    <source>
        <dbReference type="ARBA" id="ARBA00000085"/>
    </source>
</evidence>
<evidence type="ECO:0000256" key="11">
    <source>
        <dbReference type="ARBA" id="ARBA00022989"/>
    </source>
</evidence>
<evidence type="ECO:0000256" key="14">
    <source>
        <dbReference type="SAM" id="Phobius"/>
    </source>
</evidence>